<accession>A0A6G3WVU8</accession>
<evidence type="ECO:0000256" key="1">
    <source>
        <dbReference type="SAM" id="MobiDB-lite"/>
    </source>
</evidence>
<reference evidence="3" key="1">
    <citation type="submission" date="2020-01" db="EMBL/GenBank/DDBJ databases">
        <title>Insect and environment-associated Actinomycetes.</title>
        <authorList>
            <person name="Currrie C."/>
            <person name="Chevrette M."/>
            <person name="Carlson C."/>
            <person name="Stubbendieck R."/>
            <person name="Wendt-Pienkowski E."/>
        </authorList>
    </citation>
    <scope>NUCLEOTIDE SEQUENCE</scope>
    <source>
        <strain evidence="3">SID7499</strain>
    </source>
</reference>
<keyword evidence="2" id="KW-0812">Transmembrane</keyword>
<dbReference type="AlphaFoldDB" id="A0A6G3WVU8"/>
<keyword evidence="2" id="KW-0472">Membrane</keyword>
<dbReference type="EMBL" id="JAAGMN010002458">
    <property type="protein sequence ID" value="NEE09611.1"/>
    <property type="molecule type" value="Genomic_DNA"/>
</dbReference>
<keyword evidence="2" id="KW-1133">Transmembrane helix</keyword>
<feature type="transmembrane region" description="Helical" evidence="2">
    <location>
        <begin position="16"/>
        <end position="40"/>
    </location>
</feature>
<proteinExistence type="predicted"/>
<protein>
    <submittedName>
        <fullName evidence="3">Uncharacterized protein</fullName>
    </submittedName>
</protein>
<evidence type="ECO:0000256" key="2">
    <source>
        <dbReference type="SAM" id="Phobius"/>
    </source>
</evidence>
<organism evidence="3">
    <name type="scientific">Streptomyces sp. SID7499</name>
    <dbReference type="NCBI Taxonomy" id="2706086"/>
    <lineage>
        <taxon>Bacteria</taxon>
        <taxon>Bacillati</taxon>
        <taxon>Actinomycetota</taxon>
        <taxon>Actinomycetes</taxon>
        <taxon>Kitasatosporales</taxon>
        <taxon>Streptomycetaceae</taxon>
        <taxon>Streptomyces</taxon>
    </lineage>
</organism>
<feature type="region of interest" description="Disordered" evidence="1">
    <location>
        <begin position="150"/>
        <end position="180"/>
    </location>
</feature>
<name>A0A6G3WVU8_9ACTN</name>
<evidence type="ECO:0000313" key="3">
    <source>
        <dbReference type="EMBL" id="NEE09611.1"/>
    </source>
</evidence>
<sequence>MGRPEQVDEGTTRGCLLNGCLAVLVLLCAGVIALWVWGLTADDRAVAKARADLRGAAEAGQASLVRAASDGVVDDGEIARVFPRGKPAQGLVGIERRGPDVTVTAELLGRGPGFFLAQTEVTGCFTFEVTPHAHRTPVVTVRELAVENEPRSACTAAGVPSPAALPSASERGNEGPLSTR</sequence>
<comment type="caution">
    <text evidence="3">The sequence shown here is derived from an EMBL/GenBank/DDBJ whole genome shotgun (WGS) entry which is preliminary data.</text>
</comment>
<gene>
    <name evidence="3" type="ORF">G3M58_24555</name>
</gene>